<evidence type="ECO:0000259" key="2">
    <source>
        <dbReference type="SMART" id="SM00974"/>
    </source>
</evidence>
<dbReference type="OrthoDB" id="2417614at2759"/>
<protein>
    <recommendedName>
        <fullName evidence="2">Bacteriophage T5 Orf172 DNA-binding domain-containing protein</fullName>
    </recommendedName>
</protein>
<keyword evidence="4" id="KW-1185">Reference proteome</keyword>
<dbReference type="HOGENOM" id="CLU_415600_0_0_1"/>
<dbReference type="VEuPathDB" id="FungiDB:A1O9_11981"/>
<evidence type="ECO:0000256" key="1">
    <source>
        <dbReference type="SAM" id="MobiDB-lite"/>
    </source>
</evidence>
<feature type="region of interest" description="Disordered" evidence="1">
    <location>
        <begin position="194"/>
        <end position="228"/>
    </location>
</feature>
<feature type="domain" description="Bacteriophage T5 Orf172 DNA-binding" evidence="2">
    <location>
        <begin position="554"/>
        <end position="646"/>
    </location>
</feature>
<evidence type="ECO:0000313" key="3">
    <source>
        <dbReference type="EMBL" id="KEF51991.1"/>
    </source>
</evidence>
<dbReference type="GeneID" id="25286876"/>
<dbReference type="Proteomes" id="UP000027920">
    <property type="component" value="Unassembled WGS sequence"/>
</dbReference>
<evidence type="ECO:0000313" key="4">
    <source>
        <dbReference type="Proteomes" id="UP000027920"/>
    </source>
</evidence>
<dbReference type="PANTHER" id="PTHR28094">
    <property type="entry name" value="MEIOTICALLY UP-REGULATED GENE 113 PROTEIN"/>
    <property type="match status" value="1"/>
</dbReference>
<name>A0A072NWJ2_9EURO</name>
<dbReference type="STRING" id="1182545.A0A072NWJ2"/>
<gene>
    <name evidence="3" type="ORF">A1O9_11981</name>
</gene>
<organism evidence="3 4">
    <name type="scientific">Exophiala aquamarina CBS 119918</name>
    <dbReference type="NCBI Taxonomy" id="1182545"/>
    <lineage>
        <taxon>Eukaryota</taxon>
        <taxon>Fungi</taxon>
        <taxon>Dikarya</taxon>
        <taxon>Ascomycota</taxon>
        <taxon>Pezizomycotina</taxon>
        <taxon>Eurotiomycetes</taxon>
        <taxon>Chaetothyriomycetidae</taxon>
        <taxon>Chaetothyriales</taxon>
        <taxon>Herpotrichiellaceae</taxon>
        <taxon>Exophiala</taxon>
    </lineage>
</organism>
<dbReference type="RefSeq" id="XP_013254581.1">
    <property type="nucleotide sequence ID" value="XM_013399127.1"/>
</dbReference>
<reference evidence="3 4" key="1">
    <citation type="submission" date="2013-03" db="EMBL/GenBank/DDBJ databases">
        <title>The Genome Sequence of Exophiala aquamarina CBS 119918.</title>
        <authorList>
            <consortium name="The Broad Institute Genomics Platform"/>
            <person name="Cuomo C."/>
            <person name="de Hoog S."/>
            <person name="Gorbushina A."/>
            <person name="Walker B."/>
            <person name="Young S.K."/>
            <person name="Zeng Q."/>
            <person name="Gargeya S."/>
            <person name="Fitzgerald M."/>
            <person name="Haas B."/>
            <person name="Abouelleil A."/>
            <person name="Allen A.W."/>
            <person name="Alvarado L."/>
            <person name="Arachchi H.M."/>
            <person name="Berlin A.M."/>
            <person name="Chapman S.B."/>
            <person name="Gainer-Dewar J."/>
            <person name="Goldberg J."/>
            <person name="Griggs A."/>
            <person name="Gujja S."/>
            <person name="Hansen M."/>
            <person name="Howarth C."/>
            <person name="Imamovic A."/>
            <person name="Ireland A."/>
            <person name="Larimer J."/>
            <person name="McCowan C."/>
            <person name="Murphy C."/>
            <person name="Pearson M."/>
            <person name="Poon T.W."/>
            <person name="Priest M."/>
            <person name="Roberts A."/>
            <person name="Saif S."/>
            <person name="Shea T."/>
            <person name="Sisk P."/>
            <person name="Sykes S."/>
            <person name="Wortman J."/>
            <person name="Nusbaum C."/>
            <person name="Birren B."/>
        </authorList>
    </citation>
    <scope>NUCLEOTIDE SEQUENCE [LARGE SCALE GENOMIC DNA]</scope>
    <source>
        <strain evidence="3 4">CBS 119918</strain>
    </source>
</reference>
<dbReference type="InterPro" id="IPR053006">
    <property type="entry name" value="Meiosis_regulatory"/>
</dbReference>
<sequence length="761" mass="85179">METPSTRLVLASEISSLPCQAAAELTPLRAGRPLLQAAVQPQTPNPSTPDLCWDDTPIVSSILNTPEDESDSEDDAALPLSPTVARVHRARLRRPTPIPFHLSSPPTIDSIVKSNSLAYFDPTVLTKEFVSIDNSNATPLDTVEDENKLEDTHDSFLSDTQFSMPQQGHASSCRCILGGHNDDALKIEGKDPVLQPEVREDPHKVPSTPSQCDTPTTSDTAKPNDNVEPQCESAVSALADWLATLTTQSDPDTENVEPLDGSTDADGFLAVAVSWVPSATLLQLLPVDVMARLRCSPMRCVANTVRGPKTGRCRNDNAAKLTKEHVDELLEGIRTLPSLLEIHDIMRIVQDLGTRAFCQIKHLEPAQKEFSELGSDADLRDAETRCATTADSKIDTPNPHSALQAWAQSRLKSPMCNQSMVEGESPENNNESRIGPKDKDDQTSGDLSRAKRKKVEATIFTREVSSDRATLFTREVNWDRLQRKMIDRPRPESLVALRETEFSPDTRSTHLHMDFRPYCPKAHMKKSASQRIREVLEEPLGPKKEGYIYIYWHPGSFGYVKIGRSNNIKRRLREWRQRCHVEVEQVINSGEELQFKVLYVGRIEKLIHAELKEYQMEEPKCRGCDGKHREWFHVSPNLALKVVQKWVKLQPYEGGVLNQSLTETEIDEMCEVTPSEEAVDRKIKRRPQTPLATKRSRRSSARVELVDEHVTSGEDVTNHISKWRFPPLPDYSSPALPLPLFDDKASLPIPTVALLTDPIVS</sequence>
<comment type="caution">
    <text evidence="3">The sequence shown here is derived from an EMBL/GenBank/DDBJ whole genome shotgun (WGS) entry which is preliminary data.</text>
</comment>
<dbReference type="InterPro" id="IPR018306">
    <property type="entry name" value="Phage_T5_Orf172_DNA-bd"/>
</dbReference>
<dbReference type="SMART" id="SM00974">
    <property type="entry name" value="T5orf172"/>
    <property type="match status" value="1"/>
</dbReference>
<dbReference type="EMBL" id="AMGV01000020">
    <property type="protein sequence ID" value="KEF51991.1"/>
    <property type="molecule type" value="Genomic_DNA"/>
</dbReference>
<dbReference type="AlphaFoldDB" id="A0A072NWJ2"/>
<feature type="compositionally biased region" description="Basic and acidic residues" evidence="1">
    <location>
        <begin position="194"/>
        <end position="204"/>
    </location>
</feature>
<dbReference type="Pfam" id="PF10544">
    <property type="entry name" value="T5orf172"/>
    <property type="match status" value="1"/>
</dbReference>
<feature type="compositionally biased region" description="Polar residues" evidence="1">
    <location>
        <begin position="417"/>
        <end position="432"/>
    </location>
</feature>
<feature type="region of interest" description="Disordered" evidence="1">
    <location>
        <begin position="417"/>
        <end position="453"/>
    </location>
</feature>
<proteinExistence type="predicted"/>
<dbReference type="PANTHER" id="PTHR28094:SF1">
    <property type="entry name" value="MEIOTICALLY UP-REGULATED GENE 113 PROTEIN"/>
    <property type="match status" value="1"/>
</dbReference>
<feature type="compositionally biased region" description="Polar residues" evidence="1">
    <location>
        <begin position="207"/>
        <end position="223"/>
    </location>
</feature>
<accession>A0A072NWJ2</accession>